<dbReference type="OrthoDB" id="10257415at2759"/>
<dbReference type="PANTHER" id="PTHR13265">
    <property type="entry name" value="THO COMPLEX SUBUNIT 1"/>
    <property type="match status" value="1"/>
</dbReference>
<evidence type="ECO:0000313" key="2">
    <source>
        <dbReference type="EMBL" id="RKF53213.1"/>
    </source>
</evidence>
<dbReference type="InterPro" id="IPR021861">
    <property type="entry name" value="THO_THOC1"/>
</dbReference>
<dbReference type="GO" id="GO:0006406">
    <property type="term" value="P:mRNA export from nucleus"/>
    <property type="evidence" value="ECO:0007669"/>
    <property type="project" value="TreeGrafter"/>
</dbReference>
<dbReference type="AlphaFoldDB" id="A0A420H738"/>
<feature type="compositionally biased region" description="Basic and acidic residues" evidence="1">
    <location>
        <begin position="320"/>
        <end position="332"/>
    </location>
</feature>
<evidence type="ECO:0000313" key="3">
    <source>
        <dbReference type="Proteomes" id="UP000285405"/>
    </source>
</evidence>
<feature type="region of interest" description="Disordered" evidence="1">
    <location>
        <begin position="320"/>
        <end position="344"/>
    </location>
</feature>
<dbReference type="PANTHER" id="PTHR13265:SF0">
    <property type="entry name" value="HPR1"/>
    <property type="match status" value="1"/>
</dbReference>
<dbReference type="Proteomes" id="UP000285405">
    <property type="component" value="Unassembled WGS sequence"/>
</dbReference>
<name>A0A420H738_9PEZI</name>
<organism evidence="2 3">
    <name type="scientific">Golovinomyces cichoracearum</name>
    <dbReference type="NCBI Taxonomy" id="62708"/>
    <lineage>
        <taxon>Eukaryota</taxon>
        <taxon>Fungi</taxon>
        <taxon>Dikarya</taxon>
        <taxon>Ascomycota</taxon>
        <taxon>Pezizomycotina</taxon>
        <taxon>Leotiomycetes</taxon>
        <taxon>Erysiphales</taxon>
        <taxon>Erysiphaceae</taxon>
        <taxon>Golovinomyces</taxon>
    </lineage>
</organism>
<accession>A0A420H738</accession>
<sequence length="635" mass="73251">MLLCETSHGVQAVDRFVKLLHEMLNRAQEIKKTDKVDPALHRTDLSQNFDEIKSIFPSSVSSESKKQIIDAAARTTFNNLLASMTLEHPSFKNIWNLLDIISILSEDEETEPGLLFWLVEELLDSQTIAGCRKVFDYLESRREIITAKHFQAKKLIILRSCNELLRRLSRAEDTAFCGRVFIFLFQSFPLGDKSAVNLRGEYHTENVTTFDNIQFHSPDPDKMQLDSNSVTIRNTHLQKESEMRKLKHMSDDPANSNLAASFIKETNIMSADQLYPSFWSLQKYFSQPKKLFDRAKFSTFKHSLEATMVMFRSVQTENSSDRSIKSADDSRRGNKRKRGNGDDELANTFNPKYLTSRDLFELEISDLSFRRHILVQCLIILDFLLSLSAKSKEKLAKATIENPNKSVMYSDQLFNSEDTNWATEMKKFIAEYLKQSQDGPFFYRMVETVLSRDKNWSRWKIENCPSIARNAVTPQEFLDAKLSARKVTTNKRLRPNPIGSFDIKFLSENESRRGLRRLKDPTRYSVPSVSSFKNKIQLDDMDIEMASTQEEKRLAIQSKASKSWRAFRIASSSKLIAFDKIERSEKIDNIFQEQLNAEETFNGEDDLVDEEDQIHIKDTRPNVMLDDVSSNLTSG</sequence>
<proteinExistence type="predicted"/>
<dbReference type="EMBL" id="MCBR01022336">
    <property type="protein sequence ID" value="RKF53213.1"/>
    <property type="molecule type" value="Genomic_DNA"/>
</dbReference>
<reference evidence="2 3" key="1">
    <citation type="journal article" date="2018" name="BMC Genomics">
        <title>Comparative genome analyses reveal sequence features reflecting distinct modes of host-adaptation between dicot and monocot powdery mildew.</title>
        <authorList>
            <person name="Wu Y."/>
            <person name="Ma X."/>
            <person name="Pan Z."/>
            <person name="Kale S.D."/>
            <person name="Song Y."/>
            <person name="King H."/>
            <person name="Zhang Q."/>
            <person name="Presley C."/>
            <person name="Deng X."/>
            <person name="Wei C.I."/>
            <person name="Xiao S."/>
        </authorList>
    </citation>
    <scope>NUCLEOTIDE SEQUENCE [LARGE SCALE GENOMIC DNA]</scope>
    <source>
        <strain evidence="2">UCSC1</strain>
    </source>
</reference>
<protein>
    <submittedName>
        <fullName evidence="2">THO complex subunit 1</fullName>
    </submittedName>
</protein>
<comment type="caution">
    <text evidence="2">The sequence shown here is derived from an EMBL/GenBank/DDBJ whole genome shotgun (WGS) entry which is preliminary data.</text>
</comment>
<dbReference type="GO" id="GO:0000445">
    <property type="term" value="C:THO complex part of transcription export complex"/>
    <property type="evidence" value="ECO:0007669"/>
    <property type="project" value="TreeGrafter"/>
</dbReference>
<dbReference type="Pfam" id="PF11957">
    <property type="entry name" value="efThoc1"/>
    <property type="match status" value="1"/>
</dbReference>
<gene>
    <name evidence="2" type="ORF">GcC1_223012</name>
</gene>
<evidence type="ECO:0000256" key="1">
    <source>
        <dbReference type="SAM" id="MobiDB-lite"/>
    </source>
</evidence>